<organism evidence="5 6">
    <name type="scientific">Clostridium polyendosporum</name>
    <dbReference type="NCBI Taxonomy" id="69208"/>
    <lineage>
        <taxon>Bacteria</taxon>
        <taxon>Bacillati</taxon>
        <taxon>Bacillota</taxon>
        <taxon>Clostridia</taxon>
        <taxon>Eubacteriales</taxon>
        <taxon>Clostridiaceae</taxon>
        <taxon>Clostridium</taxon>
    </lineage>
</organism>
<accession>A0A919RWE2</accession>
<protein>
    <recommendedName>
        <fullName evidence="4">HTH marR-type domain-containing protein</fullName>
    </recommendedName>
</protein>
<dbReference type="PANTHER" id="PTHR42756:SF1">
    <property type="entry name" value="TRANSCRIPTIONAL REPRESSOR OF EMRAB OPERON"/>
    <property type="match status" value="1"/>
</dbReference>
<reference evidence="5" key="1">
    <citation type="submission" date="2021-03" db="EMBL/GenBank/DDBJ databases">
        <title>Taxonomic study of Clostridium polyendosporum from meadow-gley soil under rice.</title>
        <authorList>
            <person name="Kobayashi H."/>
            <person name="Tanizawa Y."/>
            <person name="Yagura M."/>
        </authorList>
    </citation>
    <scope>NUCLEOTIDE SEQUENCE</scope>
    <source>
        <strain evidence="5">JCM 30710</strain>
    </source>
</reference>
<dbReference type="InterPro" id="IPR036390">
    <property type="entry name" value="WH_DNA-bd_sf"/>
</dbReference>
<evidence type="ECO:0000313" key="6">
    <source>
        <dbReference type="Proteomes" id="UP000679179"/>
    </source>
</evidence>
<sequence>MKEVKKSLEVAKLLSEVAMLLKQSMTKGFEEFGITAPQGMVIGTLSRFGKMKISELSDKLSLSNSTISGIVDRLENQEIVERIRSKEDRRVVYVSLSPKFEEMHNGFHRRAEEKIEKIMSKGTPEDLNKIMDGLNTLKRLLSD</sequence>
<dbReference type="SUPFAM" id="SSF46785">
    <property type="entry name" value="Winged helix' DNA-binding domain"/>
    <property type="match status" value="1"/>
</dbReference>
<proteinExistence type="predicted"/>
<comment type="caution">
    <text evidence="5">The sequence shown here is derived from an EMBL/GenBank/DDBJ whole genome shotgun (WGS) entry which is preliminary data.</text>
</comment>
<dbReference type="PROSITE" id="PS50995">
    <property type="entry name" value="HTH_MARR_2"/>
    <property type="match status" value="1"/>
</dbReference>
<keyword evidence="3" id="KW-0804">Transcription</keyword>
<dbReference type="InterPro" id="IPR000835">
    <property type="entry name" value="HTH_MarR-typ"/>
</dbReference>
<gene>
    <name evidence="5" type="ORF">CPJCM30710_01980</name>
</gene>
<dbReference type="AlphaFoldDB" id="A0A919RWE2"/>
<dbReference type="PRINTS" id="PR00598">
    <property type="entry name" value="HTHMARR"/>
</dbReference>
<dbReference type="Proteomes" id="UP000679179">
    <property type="component" value="Unassembled WGS sequence"/>
</dbReference>
<dbReference type="RefSeq" id="WP_212902289.1">
    <property type="nucleotide sequence ID" value="NZ_BOPZ01000001.1"/>
</dbReference>
<dbReference type="EMBL" id="BOPZ01000001">
    <property type="protein sequence ID" value="GIM27532.1"/>
    <property type="molecule type" value="Genomic_DNA"/>
</dbReference>
<keyword evidence="6" id="KW-1185">Reference proteome</keyword>
<evidence type="ECO:0000256" key="3">
    <source>
        <dbReference type="ARBA" id="ARBA00023163"/>
    </source>
</evidence>
<name>A0A919RWE2_9CLOT</name>
<dbReference type="GO" id="GO:0003677">
    <property type="term" value="F:DNA binding"/>
    <property type="evidence" value="ECO:0007669"/>
    <property type="project" value="UniProtKB-KW"/>
</dbReference>
<dbReference type="InterPro" id="IPR036388">
    <property type="entry name" value="WH-like_DNA-bd_sf"/>
</dbReference>
<evidence type="ECO:0000256" key="2">
    <source>
        <dbReference type="ARBA" id="ARBA00023125"/>
    </source>
</evidence>
<evidence type="ECO:0000259" key="4">
    <source>
        <dbReference type="PROSITE" id="PS50995"/>
    </source>
</evidence>
<dbReference type="Pfam" id="PF01047">
    <property type="entry name" value="MarR"/>
    <property type="match status" value="1"/>
</dbReference>
<feature type="domain" description="HTH marR-type" evidence="4">
    <location>
        <begin position="7"/>
        <end position="143"/>
    </location>
</feature>
<keyword evidence="2" id="KW-0238">DNA-binding</keyword>
<dbReference type="Gene3D" id="1.10.10.10">
    <property type="entry name" value="Winged helix-like DNA-binding domain superfamily/Winged helix DNA-binding domain"/>
    <property type="match status" value="1"/>
</dbReference>
<dbReference type="PANTHER" id="PTHR42756">
    <property type="entry name" value="TRANSCRIPTIONAL REGULATOR, MARR"/>
    <property type="match status" value="1"/>
</dbReference>
<keyword evidence="1" id="KW-0805">Transcription regulation</keyword>
<dbReference type="GO" id="GO:0003700">
    <property type="term" value="F:DNA-binding transcription factor activity"/>
    <property type="evidence" value="ECO:0007669"/>
    <property type="project" value="InterPro"/>
</dbReference>
<dbReference type="SMART" id="SM00347">
    <property type="entry name" value="HTH_MARR"/>
    <property type="match status" value="1"/>
</dbReference>
<evidence type="ECO:0000313" key="5">
    <source>
        <dbReference type="EMBL" id="GIM27532.1"/>
    </source>
</evidence>
<evidence type="ECO:0000256" key="1">
    <source>
        <dbReference type="ARBA" id="ARBA00023015"/>
    </source>
</evidence>